<dbReference type="EMBL" id="CP047475">
    <property type="protein sequence ID" value="QIA63856.1"/>
    <property type="molecule type" value="Genomic_DNA"/>
</dbReference>
<dbReference type="PANTHER" id="PTHR30118">
    <property type="entry name" value="HTH-TYPE TRANSCRIPTIONAL REGULATOR LEUO-RELATED"/>
    <property type="match status" value="1"/>
</dbReference>
<evidence type="ECO:0000313" key="6">
    <source>
        <dbReference type="EMBL" id="QIA63856.1"/>
    </source>
</evidence>
<dbReference type="InterPro" id="IPR000847">
    <property type="entry name" value="LysR_HTH_N"/>
</dbReference>
<dbReference type="Gene3D" id="1.10.10.10">
    <property type="entry name" value="Winged helix-like DNA-binding domain superfamily/Winged helix DNA-binding domain"/>
    <property type="match status" value="1"/>
</dbReference>
<protein>
    <submittedName>
        <fullName evidence="6">LysR family transcriptional regulator</fullName>
    </submittedName>
</protein>
<accession>A0A7Z2YE02</accession>
<dbReference type="GO" id="GO:0003677">
    <property type="term" value="F:DNA binding"/>
    <property type="evidence" value="ECO:0007669"/>
    <property type="project" value="UniProtKB-KW"/>
</dbReference>
<dbReference type="Pfam" id="PF00126">
    <property type="entry name" value="HTH_1"/>
    <property type="match status" value="1"/>
</dbReference>
<dbReference type="AlphaFoldDB" id="A0A7Z2YE02"/>
<keyword evidence="3" id="KW-0238">DNA-binding</keyword>
<dbReference type="SUPFAM" id="SSF53850">
    <property type="entry name" value="Periplasmic binding protein-like II"/>
    <property type="match status" value="1"/>
</dbReference>
<dbReference type="Gene3D" id="3.40.190.10">
    <property type="entry name" value="Periplasmic binding protein-like II"/>
    <property type="match status" value="2"/>
</dbReference>
<evidence type="ECO:0000259" key="5">
    <source>
        <dbReference type="PROSITE" id="PS50931"/>
    </source>
</evidence>
<keyword evidence="7" id="KW-1185">Reference proteome</keyword>
<dbReference type="PANTHER" id="PTHR30118:SF6">
    <property type="entry name" value="HTH-TYPE TRANSCRIPTIONAL REGULATOR LEUO"/>
    <property type="match status" value="1"/>
</dbReference>
<evidence type="ECO:0000256" key="3">
    <source>
        <dbReference type="ARBA" id="ARBA00023125"/>
    </source>
</evidence>
<dbReference type="InterPro" id="IPR005119">
    <property type="entry name" value="LysR_subst-bd"/>
</dbReference>
<reference evidence="6 7" key="1">
    <citation type="submission" date="2020-01" db="EMBL/GenBank/DDBJ databases">
        <title>Whole genome and functional gene identification of agarase of Vibrio HN897.</title>
        <authorList>
            <person name="Liu Y."/>
            <person name="Zhao Z."/>
        </authorList>
    </citation>
    <scope>NUCLEOTIDE SEQUENCE [LARGE SCALE GENOMIC DNA]</scope>
    <source>
        <strain evidence="6 7">HN897</strain>
    </source>
</reference>
<proteinExistence type="inferred from homology"/>
<dbReference type="Pfam" id="PF03466">
    <property type="entry name" value="LysR_substrate"/>
    <property type="match status" value="1"/>
</dbReference>
<feature type="domain" description="HTH lysR-type" evidence="5">
    <location>
        <begin position="1"/>
        <end position="58"/>
    </location>
</feature>
<dbReference type="PROSITE" id="PS50931">
    <property type="entry name" value="HTH_LYSR"/>
    <property type="match status" value="1"/>
</dbReference>
<dbReference type="InterPro" id="IPR050389">
    <property type="entry name" value="LysR-type_TF"/>
</dbReference>
<dbReference type="GO" id="GO:0003700">
    <property type="term" value="F:DNA-binding transcription factor activity"/>
    <property type="evidence" value="ECO:0007669"/>
    <property type="project" value="InterPro"/>
</dbReference>
<evidence type="ECO:0000256" key="1">
    <source>
        <dbReference type="ARBA" id="ARBA00009437"/>
    </source>
</evidence>
<keyword evidence="4" id="KW-0804">Transcription</keyword>
<evidence type="ECO:0000313" key="7">
    <source>
        <dbReference type="Proteomes" id="UP000464262"/>
    </source>
</evidence>
<dbReference type="InterPro" id="IPR036388">
    <property type="entry name" value="WH-like_DNA-bd_sf"/>
</dbReference>
<dbReference type="Proteomes" id="UP000464262">
    <property type="component" value="Chromosome 1"/>
</dbReference>
<comment type="similarity">
    <text evidence="1">Belongs to the LysR transcriptional regulatory family.</text>
</comment>
<organism evidence="6 7">
    <name type="scientific">Vibrio astriarenae</name>
    <dbReference type="NCBI Taxonomy" id="1481923"/>
    <lineage>
        <taxon>Bacteria</taxon>
        <taxon>Pseudomonadati</taxon>
        <taxon>Pseudomonadota</taxon>
        <taxon>Gammaproteobacteria</taxon>
        <taxon>Vibrionales</taxon>
        <taxon>Vibrionaceae</taxon>
        <taxon>Vibrio</taxon>
    </lineage>
</organism>
<dbReference type="SUPFAM" id="SSF46785">
    <property type="entry name" value="Winged helix' DNA-binding domain"/>
    <property type="match status" value="1"/>
</dbReference>
<dbReference type="KEGG" id="vas:GT360_10145"/>
<gene>
    <name evidence="6" type="ORF">GT360_10145</name>
</gene>
<keyword evidence="2" id="KW-0805">Transcription regulation</keyword>
<dbReference type="InterPro" id="IPR036390">
    <property type="entry name" value="WH_DNA-bd_sf"/>
</dbReference>
<evidence type="ECO:0000256" key="4">
    <source>
        <dbReference type="ARBA" id="ARBA00023163"/>
    </source>
</evidence>
<evidence type="ECO:0000256" key="2">
    <source>
        <dbReference type="ARBA" id="ARBA00023015"/>
    </source>
</evidence>
<dbReference type="PRINTS" id="PR00039">
    <property type="entry name" value="HTHLYSR"/>
</dbReference>
<dbReference type="RefSeq" id="WP_164648751.1">
    <property type="nucleotide sequence ID" value="NZ_CP047475.1"/>
</dbReference>
<name>A0A7Z2YE02_9VIBR</name>
<sequence length="277" mass="31094">MDLNLLSTFQSVYKLRSITLAAEELDLSQPAVSAALKRLEKVTGRALFVREGRGIAPTGAAVALANKIEGPMSVLETVETQSEDFNVYCSESLMHLVSSIDGLKFHEAPLNEEAILDDLTSQKVDLVIDVLGTKRQAFVVEDLYSEPTVCLCRKDHPRVKETMTYDDYYAEQHIALKVRRGDLDTLNFLSNHPVKPRNIKVETSSVSSMLMLASTTDYVASSTRSLATHLAERLNLNVFTIPLELRPITYRMIYHRRYLHDTAHKAMRERLLAAVSP</sequence>